<evidence type="ECO:0000313" key="1">
    <source>
        <dbReference type="EMBL" id="OEL16487.1"/>
    </source>
</evidence>
<comment type="caution">
    <text evidence="1">The sequence shown here is derived from an EMBL/GenBank/DDBJ whole genome shotgun (WGS) entry which is preliminary data.</text>
</comment>
<feature type="non-terminal residue" evidence="1">
    <location>
        <position position="1"/>
    </location>
</feature>
<reference evidence="1 2" key="1">
    <citation type="submission" date="2016-09" db="EMBL/GenBank/DDBJ databases">
        <title>The draft genome of Dichanthelium oligosanthes: A C3 panicoid grass species.</title>
        <authorList>
            <person name="Studer A.J."/>
            <person name="Schnable J.C."/>
            <person name="Brutnell T.P."/>
        </authorList>
    </citation>
    <scope>NUCLEOTIDE SEQUENCE [LARGE SCALE GENOMIC DNA]</scope>
    <source>
        <strain evidence="2">cv. Kellogg 1175</strain>
        <tissue evidence="1">Leaf</tissue>
    </source>
</reference>
<dbReference type="AlphaFoldDB" id="A0A1E5UUE3"/>
<name>A0A1E5UUE3_9POAL</name>
<evidence type="ECO:0008006" key="3">
    <source>
        <dbReference type="Google" id="ProtNLM"/>
    </source>
</evidence>
<keyword evidence="2" id="KW-1185">Reference proteome</keyword>
<dbReference type="Proteomes" id="UP000095767">
    <property type="component" value="Unassembled WGS sequence"/>
</dbReference>
<evidence type="ECO:0000313" key="2">
    <source>
        <dbReference type="Proteomes" id="UP000095767"/>
    </source>
</evidence>
<proteinExistence type="predicted"/>
<sequence length="50" mass="5971">LPVMEEEHYSIYCINFIHNRIDVLDSSPEGTRLYHEVLSNRIIPRLNLLF</sequence>
<organism evidence="1 2">
    <name type="scientific">Dichanthelium oligosanthes</name>
    <dbReference type="NCBI Taxonomy" id="888268"/>
    <lineage>
        <taxon>Eukaryota</taxon>
        <taxon>Viridiplantae</taxon>
        <taxon>Streptophyta</taxon>
        <taxon>Embryophyta</taxon>
        <taxon>Tracheophyta</taxon>
        <taxon>Spermatophyta</taxon>
        <taxon>Magnoliopsida</taxon>
        <taxon>Liliopsida</taxon>
        <taxon>Poales</taxon>
        <taxon>Poaceae</taxon>
        <taxon>PACMAD clade</taxon>
        <taxon>Panicoideae</taxon>
        <taxon>Panicodae</taxon>
        <taxon>Paniceae</taxon>
        <taxon>Dichantheliinae</taxon>
        <taxon>Dichanthelium</taxon>
    </lineage>
</organism>
<dbReference type="EMBL" id="LWDX02062818">
    <property type="protein sequence ID" value="OEL16487.1"/>
    <property type="molecule type" value="Genomic_DNA"/>
</dbReference>
<protein>
    <recommendedName>
        <fullName evidence="3">Ubiquitin-like protease family profile domain-containing protein</fullName>
    </recommendedName>
</protein>
<accession>A0A1E5UUE3</accession>
<gene>
    <name evidence="1" type="ORF">BAE44_0022494</name>
</gene>
<feature type="non-terminal residue" evidence="1">
    <location>
        <position position="50"/>
    </location>
</feature>
<dbReference type="OrthoDB" id="673631at2759"/>